<reference evidence="1" key="1">
    <citation type="submission" date="2020-09" db="EMBL/GenBank/DDBJ databases">
        <title>Genome-Enabled Discovery of Anthraquinone Biosynthesis in Senna tora.</title>
        <authorList>
            <person name="Kang S.-H."/>
            <person name="Pandey R.P."/>
            <person name="Lee C.-M."/>
            <person name="Sim J.-S."/>
            <person name="Jeong J.-T."/>
            <person name="Choi B.-S."/>
            <person name="Jung M."/>
            <person name="Ginzburg D."/>
            <person name="Zhao K."/>
            <person name="Won S.Y."/>
            <person name="Oh T.-J."/>
            <person name="Yu Y."/>
            <person name="Kim N.-H."/>
            <person name="Lee O.R."/>
            <person name="Lee T.-H."/>
            <person name="Bashyal P."/>
            <person name="Kim T.-S."/>
            <person name="Lee W.-H."/>
            <person name="Kawkins C."/>
            <person name="Kim C.-K."/>
            <person name="Kim J.S."/>
            <person name="Ahn B.O."/>
            <person name="Rhee S.Y."/>
            <person name="Sohng J.K."/>
        </authorList>
    </citation>
    <scope>NUCLEOTIDE SEQUENCE</scope>
    <source>
        <tissue evidence="1">Leaf</tissue>
    </source>
</reference>
<accession>A0A834TNR2</accession>
<gene>
    <name evidence="1" type="ORF">G2W53_026359</name>
</gene>
<sequence length="77" mass="8871">MGAVKVLGMGGWGEVTVWWGWVQFWGWRTEEREKTGEGLRFGGEEEGEKYGFGVVGKEWRGYGSEQKGGRREKKREQ</sequence>
<organism evidence="1 2">
    <name type="scientific">Senna tora</name>
    <dbReference type="NCBI Taxonomy" id="362788"/>
    <lineage>
        <taxon>Eukaryota</taxon>
        <taxon>Viridiplantae</taxon>
        <taxon>Streptophyta</taxon>
        <taxon>Embryophyta</taxon>
        <taxon>Tracheophyta</taxon>
        <taxon>Spermatophyta</taxon>
        <taxon>Magnoliopsida</taxon>
        <taxon>eudicotyledons</taxon>
        <taxon>Gunneridae</taxon>
        <taxon>Pentapetalae</taxon>
        <taxon>rosids</taxon>
        <taxon>fabids</taxon>
        <taxon>Fabales</taxon>
        <taxon>Fabaceae</taxon>
        <taxon>Caesalpinioideae</taxon>
        <taxon>Cassia clade</taxon>
        <taxon>Senna</taxon>
    </lineage>
</organism>
<keyword evidence="2" id="KW-1185">Reference proteome</keyword>
<name>A0A834TNR2_9FABA</name>
<evidence type="ECO:0000313" key="2">
    <source>
        <dbReference type="Proteomes" id="UP000634136"/>
    </source>
</evidence>
<evidence type="ECO:0000313" key="1">
    <source>
        <dbReference type="EMBL" id="KAF7820904.1"/>
    </source>
</evidence>
<dbReference type="EMBL" id="JAAIUW010000008">
    <property type="protein sequence ID" value="KAF7820904.1"/>
    <property type="molecule type" value="Genomic_DNA"/>
</dbReference>
<comment type="caution">
    <text evidence="1">The sequence shown here is derived from an EMBL/GenBank/DDBJ whole genome shotgun (WGS) entry which is preliminary data.</text>
</comment>
<dbReference type="Proteomes" id="UP000634136">
    <property type="component" value="Unassembled WGS sequence"/>
</dbReference>
<proteinExistence type="predicted"/>
<protein>
    <submittedName>
        <fullName evidence="1">Uncharacterized protein</fullName>
    </submittedName>
</protein>
<dbReference type="AlphaFoldDB" id="A0A834TNR2"/>